<sequence length="238" mass="27969">MENELVIMKDQQAVTTSLKVAEVFEKNHRDVMRSIKNLTAQNCAVGSMFVESTYVNQQNHEQPMYYMNRDGFSLLVMGFTGQKALDFKLKYIKAFNKMEAYIKQQQGLPQTPEEKLNLTMEVTVRLDKRVSQTEKDIKFLKETSEINSAQRYELESLRKKRVMKLVGGADSNYYREKHVKKVFSKISSDFHKAFHISRYEDLKKKDFEAAKKYIKNWYPPYDLKQEIDAINAQETLTM</sequence>
<proteinExistence type="predicted"/>
<accession>A0A437SSJ7</accession>
<protein>
    <submittedName>
        <fullName evidence="2">Phage regulatory protein</fullName>
    </submittedName>
</protein>
<reference evidence="2 3" key="1">
    <citation type="submission" date="2018-12" db="EMBL/GenBank/DDBJ databases">
        <authorList>
            <person name="Meng J."/>
        </authorList>
    </citation>
    <scope>NUCLEOTIDE SEQUENCE [LARGE SCALE GENOMIC DNA]</scope>
    <source>
        <strain evidence="2 3">HT111-2</strain>
    </source>
</reference>
<evidence type="ECO:0000313" key="2">
    <source>
        <dbReference type="EMBL" id="RVU69834.1"/>
    </source>
</evidence>
<feature type="domain" description="ORF6C" evidence="1">
    <location>
        <begin position="116"/>
        <end position="227"/>
    </location>
</feature>
<gene>
    <name evidence="2" type="ORF">EJK17_10945</name>
</gene>
<keyword evidence="3" id="KW-1185">Reference proteome</keyword>
<dbReference type="NCBIfam" id="TIGR02681">
    <property type="entry name" value="phage_pRha"/>
    <property type="match status" value="1"/>
</dbReference>
<dbReference type="Proteomes" id="UP000288291">
    <property type="component" value="Unassembled WGS sequence"/>
</dbReference>
<dbReference type="RefSeq" id="WP_103661239.1">
    <property type="nucleotide sequence ID" value="NZ_ML136923.1"/>
</dbReference>
<dbReference type="InterPro" id="IPR018878">
    <property type="entry name" value="ORF6C_dom"/>
</dbReference>
<dbReference type="AlphaFoldDB" id="A0A437SSJ7"/>
<evidence type="ECO:0000313" key="3">
    <source>
        <dbReference type="Proteomes" id="UP000288291"/>
    </source>
</evidence>
<dbReference type="EMBL" id="RXIA01000055">
    <property type="protein sequence ID" value="RVU69834.1"/>
    <property type="molecule type" value="Genomic_DNA"/>
</dbReference>
<name>A0A437SSJ7_9LACO</name>
<dbReference type="InterPro" id="IPR014054">
    <property type="entry name" value="Phage_regulatory_Rha"/>
</dbReference>
<evidence type="ECO:0000259" key="1">
    <source>
        <dbReference type="Pfam" id="PF10552"/>
    </source>
</evidence>
<comment type="caution">
    <text evidence="2">The sequence shown here is derived from an EMBL/GenBank/DDBJ whole genome shotgun (WGS) entry which is preliminary data.</text>
</comment>
<organism evidence="2 3">
    <name type="scientific">Lactobacillus xujianguonis</name>
    <dbReference type="NCBI Taxonomy" id="2495899"/>
    <lineage>
        <taxon>Bacteria</taxon>
        <taxon>Bacillati</taxon>
        <taxon>Bacillota</taxon>
        <taxon>Bacilli</taxon>
        <taxon>Lactobacillales</taxon>
        <taxon>Lactobacillaceae</taxon>
        <taxon>Lactobacillus</taxon>
    </lineage>
</organism>
<dbReference type="Pfam" id="PF10552">
    <property type="entry name" value="ORF6C"/>
    <property type="match status" value="1"/>
</dbReference>
<dbReference type="Pfam" id="PF09669">
    <property type="entry name" value="Phage_pRha"/>
    <property type="match status" value="1"/>
</dbReference>